<sequence length="139" mass="15505">MSKKYSHLPRNLDKLITDALNAGKVLEAVDAILASQELVGKTTTTAYRRIHEVVGTVLDYLTRSTPSTARASLELARAKTIVSYQWARKQISDGIYQVVMRVLDSVASRLNNRGDLIEVAERGRAILDALAVLVYKYER</sequence>
<protein>
    <submittedName>
        <fullName evidence="1">Uncharacterized protein</fullName>
    </submittedName>
</protein>
<gene>
    <name evidence="1" type="ordered locus">Tpen_1365</name>
</gene>
<evidence type="ECO:0000313" key="1">
    <source>
        <dbReference type="EMBL" id="ABL78762.1"/>
    </source>
</evidence>
<dbReference type="EMBL" id="CP000505">
    <property type="protein sequence ID" value="ABL78762.1"/>
    <property type="molecule type" value="Genomic_DNA"/>
</dbReference>
<name>A1RZY2_THEPD</name>
<dbReference type="Proteomes" id="UP000000641">
    <property type="component" value="Chromosome"/>
</dbReference>
<dbReference type="AlphaFoldDB" id="A1RZY2"/>
<dbReference type="GeneID" id="4601190"/>
<dbReference type="HOGENOM" id="CLU_1840693_0_0_2"/>
<evidence type="ECO:0000313" key="2">
    <source>
        <dbReference type="Proteomes" id="UP000000641"/>
    </source>
</evidence>
<dbReference type="eggNOG" id="arCOG04008">
    <property type="taxonomic scope" value="Archaea"/>
</dbReference>
<proteinExistence type="predicted"/>
<reference evidence="2" key="1">
    <citation type="journal article" date="2008" name="J. Bacteriol.">
        <title>Genome sequence of Thermofilum pendens reveals an exceptional loss of biosynthetic pathways without genome reduction.</title>
        <authorList>
            <person name="Anderson I."/>
            <person name="Rodriguez J."/>
            <person name="Susanti D."/>
            <person name="Porat I."/>
            <person name="Reich C."/>
            <person name="Ulrich L.E."/>
            <person name="Elkins J.G."/>
            <person name="Mavromatis K."/>
            <person name="Lykidis A."/>
            <person name="Kim E."/>
            <person name="Thompson L.S."/>
            <person name="Nolan M."/>
            <person name="Land M."/>
            <person name="Copeland A."/>
            <person name="Lapidus A."/>
            <person name="Lucas S."/>
            <person name="Detter C."/>
            <person name="Zhulin I.B."/>
            <person name="Olsen G.J."/>
            <person name="Whitman W."/>
            <person name="Mukhopadhyay B."/>
            <person name="Bristow J."/>
            <person name="Kyrpides N."/>
        </authorList>
    </citation>
    <scope>NUCLEOTIDE SEQUENCE [LARGE SCALE GENOMIC DNA]</scope>
    <source>
        <strain evidence="2">DSM 2475 / Hrk 5</strain>
    </source>
</reference>
<accession>A1RZY2</accession>
<keyword evidence="2" id="KW-1185">Reference proteome</keyword>
<dbReference type="KEGG" id="tpe:Tpen_1365"/>
<dbReference type="RefSeq" id="WP_011753027.1">
    <property type="nucleotide sequence ID" value="NC_008698.1"/>
</dbReference>
<dbReference type="STRING" id="368408.Tpen_1365"/>
<dbReference type="EnsemblBacteria" id="ABL78762">
    <property type="protein sequence ID" value="ABL78762"/>
    <property type="gene ID" value="Tpen_1365"/>
</dbReference>
<organism evidence="1 2">
    <name type="scientific">Thermofilum pendens (strain DSM 2475 / Hrk 5)</name>
    <dbReference type="NCBI Taxonomy" id="368408"/>
    <lineage>
        <taxon>Archaea</taxon>
        <taxon>Thermoproteota</taxon>
        <taxon>Thermoprotei</taxon>
        <taxon>Thermofilales</taxon>
        <taxon>Thermofilaceae</taxon>
        <taxon>Thermofilum</taxon>
    </lineage>
</organism>